<name>A0A370GQ63_9BACI</name>
<dbReference type="InterPro" id="IPR003593">
    <property type="entry name" value="AAA+_ATPase"/>
</dbReference>
<keyword evidence="2" id="KW-0547">Nucleotide-binding</keyword>
<protein>
    <submittedName>
        <fullName evidence="5">ABC-2 type transport system ATP-binding protein</fullName>
    </submittedName>
</protein>
<dbReference type="Pfam" id="PF00005">
    <property type="entry name" value="ABC_tran"/>
    <property type="match status" value="1"/>
</dbReference>
<gene>
    <name evidence="5" type="ORF">DFR59_103167</name>
</gene>
<evidence type="ECO:0000313" key="5">
    <source>
        <dbReference type="EMBL" id="RDI44103.1"/>
    </source>
</evidence>
<dbReference type="InterPro" id="IPR003439">
    <property type="entry name" value="ABC_transporter-like_ATP-bd"/>
</dbReference>
<comment type="caution">
    <text evidence="5">The sequence shown here is derived from an EMBL/GenBank/DDBJ whole genome shotgun (WGS) entry which is preliminary data.</text>
</comment>
<reference evidence="5 6" key="1">
    <citation type="submission" date="2018-07" db="EMBL/GenBank/DDBJ databases">
        <title>Genomic Encyclopedia of Type Strains, Phase IV (KMG-IV): sequencing the most valuable type-strain genomes for metagenomic binning, comparative biology and taxonomic classification.</title>
        <authorList>
            <person name="Goeker M."/>
        </authorList>
    </citation>
    <scope>NUCLEOTIDE SEQUENCE [LARGE SCALE GENOMIC DNA]</scope>
    <source>
        <strain evidence="5 6">DSM 25281</strain>
    </source>
</reference>
<organism evidence="5 6">
    <name type="scientific">Falsibacillus pallidus</name>
    <dbReference type="NCBI Taxonomy" id="493781"/>
    <lineage>
        <taxon>Bacteria</taxon>
        <taxon>Bacillati</taxon>
        <taxon>Bacillota</taxon>
        <taxon>Bacilli</taxon>
        <taxon>Bacillales</taxon>
        <taxon>Bacillaceae</taxon>
        <taxon>Falsibacillus</taxon>
    </lineage>
</organism>
<dbReference type="SUPFAM" id="SSF52540">
    <property type="entry name" value="P-loop containing nucleoside triphosphate hydrolases"/>
    <property type="match status" value="1"/>
</dbReference>
<dbReference type="InterPro" id="IPR051782">
    <property type="entry name" value="ABC_Transporter_VariousFunc"/>
</dbReference>
<accession>A0A370GQ63</accession>
<keyword evidence="3 5" id="KW-0067">ATP-binding</keyword>
<sequence>MSVSFHNVTKKYGEEYALKEISFTLEKGKIYGLLGPNGSGKSTALKMMAGLVFPSSGELFLAEGDRVTRKISEKVSYLTELDMFYENFTVKQMIDFYSTQFKDFHKGKAFELAETLKLEKHKKIRHYSKGNRGRLKLVLSLARDAELLLLDEPFSGLDPIVRDEIVKNLLSHIDFERQTVVIATHEIDEIEPILDEVIAIYKGNLLGIENVEALREEKGLSVLSWFKQIFNES</sequence>
<dbReference type="AlphaFoldDB" id="A0A370GQ63"/>
<evidence type="ECO:0000256" key="3">
    <source>
        <dbReference type="ARBA" id="ARBA00022840"/>
    </source>
</evidence>
<dbReference type="RefSeq" id="WP_114744988.1">
    <property type="nucleotide sequence ID" value="NZ_QQAY01000003.1"/>
</dbReference>
<dbReference type="SMART" id="SM00382">
    <property type="entry name" value="AAA"/>
    <property type="match status" value="1"/>
</dbReference>
<dbReference type="EMBL" id="QQAY01000003">
    <property type="protein sequence ID" value="RDI44103.1"/>
    <property type="molecule type" value="Genomic_DNA"/>
</dbReference>
<dbReference type="InterPro" id="IPR027417">
    <property type="entry name" value="P-loop_NTPase"/>
</dbReference>
<proteinExistence type="predicted"/>
<dbReference type="Gene3D" id="3.40.50.300">
    <property type="entry name" value="P-loop containing nucleotide triphosphate hydrolases"/>
    <property type="match status" value="1"/>
</dbReference>
<dbReference type="Proteomes" id="UP000255326">
    <property type="component" value="Unassembled WGS sequence"/>
</dbReference>
<dbReference type="GO" id="GO:0005524">
    <property type="term" value="F:ATP binding"/>
    <property type="evidence" value="ECO:0007669"/>
    <property type="project" value="UniProtKB-KW"/>
</dbReference>
<keyword evidence="1" id="KW-0813">Transport</keyword>
<dbReference type="OrthoDB" id="9804819at2"/>
<keyword evidence="6" id="KW-1185">Reference proteome</keyword>
<feature type="domain" description="ABC transporter" evidence="4">
    <location>
        <begin position="3"/>
        <end position="227"/>
    </location>
</feature>
<evidence type="ECO:0000313" key="6">
    <source>
        <dbReference type="Proteomes" id="UP000255326"/>
    </source>
</evidence>
<dbReference type="CDD" id="cd03230">
    <property type="entry name" value="ABC_DR_subfamily_A"/>
    <property type="match status" value="1"/>
</dbReference>
<dbReference type="PROSITE" id="PS50893">
    <property type="entry name" value="ABC_TRANSPORTER_2"/>
    <property type="match status" value="1"/>
</dbReference>
<evidence type="ECO:0000256" key="1">
    <source>
        <dbReference type="ARBA" id="ARBA00022448"/>
    </source>
</evidence>
<evidence type="ECO:0000259" key="4">
    <source>
        <dbReference type="PROSITE" id="PS50893"/>
    </source>
</evidence>
<dbReference type="PANTHER" id="PTHR42939">
    <property type="entry name" value="ABC TRANSPORTER ATP-BINDING PROTEIN ALBC-RELATED"/>
    <property type="match status" value="1"/>
</dbReference>
<evidence type="ECO:0000256" key="2">
    <source>
        <dbReference type="ARBA" id="ARBA00022741"/>
    </source>
</evidence>
<dbReference type="GO" id="GO:0016887">
    <property type="term" value="F:ATP hydrolysis activity"/>
    <property type="evidence" value="ECO:0007669"/>
    <property type="project" value="InterPro"/>
</dbReference>
<dbReference type="PANTHER" id="PTHR42939:SF1">
    <property type="entry name" value="ABC TRANSPORTER ATP-BINDING PROTEIN ALBC-RELATED"/>
    <property type="match status" value="1"/>
</dbReference>